<protein>
    <submittedName>
        <fullName evidence="4">SDR family NAD(P)-dependent oxidoreductase</fullName>
    </submittedName>
</protein>
<organism evidence="4 5">
    <name type="scientific">Faecalibacter macacae</name>
    <dbReference type="NCBI Taxonomy" id="1859289"/>
    <lineage>
        <taxon>Bacteria</taxon>
        <taxon>Pseudomonadati</taxon>
        <taxon>Bacteroidota</taxon>
        <taxon>Flavobacteriia</taxon>
        <taxon>Flavobacteriales</taxon>
        <taxon>Weeksellaceae</taxon>
        <taxon>Faecalibacter</taxon>
    </lineage>
</organism>
<reference evidence="4 5" key="1">
    <citation type="submission" date="2018-10" db="EMBL/GenBank/DDBJ databases">
        <authorList>
            <person name="Chen X."/>
        </authorList>
    </citation>
    <scope>NUCLEOTIDE SEQUENCE [LARGE SCALE GENOMIC DNA]</scope>
    <source>
        <strain evidence="4 5">YIM 102668</strain>
    </source>
</reference>
<dbReference type="Gene3D" id="3.40.50.720">
    <property type="entry name" value="NAD(P)-binding Rossmann-like Domain"/>
    <property type="match status" value="1"/>
</dbReference>
<dbReference type="AlphaFoldDB" id="A0A3L9M675"/>
<keyword evidence="2" id="KW-0560">Oxidoreductase</keyword>
<evidence type="ECO:0000256" key="1">
    <source>
        <dbReference type="ARBA" id="ARBA00006484"/>
    </source>
</evidence>
<dbReference type="InterPro" id="IPR002347">
    <property type="entry name" value="SDR_fam"/>
</dbReference>
<dbReference type="Pfam" id="PF00106">
    <property type="entry name" value="adh_short"/>
    <property type="match status" value="1"/>
</dbReference>
<comment type="caution">
    <text evidence="4">The sequence shown here is derived from an EMBL/GenBank/DDBJ whole genome shotgun (WGS) entry which is preliminary data.</text>
</comment>
<dbReference type="PANTHER" id="PTHR24322">
    <property type="entry name" value="PKSB"/>
    <property type="match status" value="1"/>
</dbReference>
<accession>A0A3L9M675</accession>
<dbReference type="PRINTS" id="PR00081">
    <property type="entry name" value="GDHRDH"/>
</dbReference>
<dbReference type="EMBL" id="RDOJ01000014">
    <property type="protein sequence ID" value="RLZ08291.1"/>
    <property type="molecule type" value="Genomic_DNA"/>
</dbReference>
<dbReference type="OrthoDB" id="9810734at2"/>
<evidence type="ECO:0000256" key="2">
    <source>
        <dbReference type="ARBA" id="ARBA00023002"/>
    </source>
</evidence>
<dbReference type="RefSeq" id="WP_121935100.1">
    <property type="nucleotide sequence ID" value="NZ_RDOJ01000014.1"/>
</dbReference>
<gene>
    <name evidence="4" type="ORF">EAH69_10175</name>
</gene>
<keyword evidence="5" id="KW-1185">Reference proteome</keyword>
<proteinExistence type="inferred from homology"/>
<dbReference type="SUPFAM" id="SSF51735">
    <property type="entry name" value="NAD(P)-binding Rossmann-fold domains"/>
    <property type="match status" value="1"/>
</dbReference>
<dbReference type="GO" id="GO:0016616">
    <property type="term" value="F:oxidoreductase activity, acting on the CH-OH group of donors, NAD or NADP as acceptor"/>
    <property type="evidence" value="ECO:0007669"/>
    <property type="project" value="TreeGrafter"/>
</dbReference>
<evidence type="ECO:0000256" key="3">
    <source>
        <dbReference type="RuleBase" id="RU000363"/>
    </source>
</evidence>
<evidence type="ECO:0000313" key="5">
    <source>
        <dbReference type="Proteomes" id="UP000275348"/>
    </source>
</evidence>
<comment type="similarity">
    <text evidence="1 3">Belongs to the short-chain dehydrogenases/reductases (SDR) family.</text>
</comment>
<dbReference type="PRINTS" id="PR00080">
    <property type="entry name" value="SDRFAMILY"/>
</dbReference>
<evidence type="ECO:0000313" key="4">
    <source>
        <dbReference type="EMBL" id="RLZ08291.1"/>
    </source>
</evidence>
<dbReference type="Proteomes" id="UP000275348">
    <property type="component" value="Unassembled WGS sequence"/>
</dbReference>
<dbReference type="PANTHER" id="PTHR24322:SF736">
    <property type="entry name" value="RETINOL DEHYDROGENASE 10"/>
    <property type="match status" value="1"/>
</dbReference>
<sequence length="279" mass="31432">MKYNFKDKVVLITGSASGIGKIMTRKVLEKGAKEIVMLDYNLVGMNQVISEFVHFGKTIHTYQVDLSQQNQVLTVIEKVKADIPKVDVVINNAGIIVGKYFTEHTIKDINNTMQINTLSLMLLTNAFMPDMVNRNEGVICNIASMAGLTSTPKMAAYVTSKWAVVGFSETLWLEMKQLNKDVIINCVMPFYINTGMFDGVKSKVFPILDPEKVSTKIISNIEKGKFRTPMPVPYWFIRSAQALLPNKIYDFVMGDIFGIYDSMEDFKGRKKINIKKSEG</sequence>
<name>A0A3L9M675_9FLAO</name>
<dbReference type="InterPro" id="IPR036291">
    <property type="entry name" value="NAD(P)-bd_dom_sf"/>
</dbReference>